<evidence type="ECO:0000256" key="2">
    <source>
        <dbReference type="ARBA" id="ARBA00007400"/>
    </source>
</evidence>
<feature type="transmembrane region" description="Helical" evidence="7">
    <location>
        <begin position="178"/>
        <end position="196"/>
    </location>
</feature>
<evidence type="ECO:0000256" key="6">
    <source>
        <dbReference type="ARBA" id="ARBA00023136"/>
    </source>
</evidence>
<dbReference type="PANTHER" id="PTHR40074">
    <property type="entry name" value="O-ACETYLTRANSFERASE WECH"/>
    <property type="match status" value="1"/>
</dbReference>
<keyword evidence="10" id="KW-1185">Reference proteome</keyword>
<keyword evidence="5 7" id="KW-1133">Transmembrane helix</keyword>
<dbReference type="Proteomes" id="UP000249453">
    <property type="component" value="Unassembled WGS sequence"/>
</dbReference>
<dbReference type="PANTHER" id="PTHR40074:SF4">
    <property type="entry name" value="INNER MEMBRANE PROTEIN YCFT"/>
    <property type="match status" value="1"/>
</dbReference>
<name>A0A364JZQ5_9HYPH</name>
<dbReference type="OrthoDB" id="9814956at2"/>
<reference evidence="9 10" key="1">
    <citation type="submission" date="2018-06" db="EMBL/GenBank/DDBJ databases">
        <title>Genomic Encyclopedia of Type Strains, Phase IV (KMG-IV): sequencing the most valuable type-strain genomes for metagenomic binning, comparative biology and taxonomic classification.</title>
        <authorList>
            <person name="Goeker M."/>
        </authorList>
    </citation>
    <scope>NUCLEOTIDE SEQUENCE [LARGE SCALE GENOMIC DNA]</scope>
    <source>
        <strain evidence="9 10">DSM 26720</strain>
    </source>
</reference>
<feature type="transmembrane region" description="Helical" evidence="7">
    <location>
        <begin position="83"/>
        <end position="106"/>
    </location>
</feature>
<feature type="transmembrane region" description="Helical" evidence="7">
    <location>
        <begin position="12"/>
        <end position="34"/>
    </location>
</feature>
<dbReference type="Pfam" id="PF01757">
    <property type="entry name" value="Acyl_transf_3"/>
    <property type="match status" value="1"/>
</dbReference>
<keyword evidence="4 7" id="KW-0812">Transmembrane</keyword>
<feature type="transmembrane region" description="Helical" evidence="7">
    <location>
        <begin position="152"/>
        <end position="172"/>
    </location>
</feature>
<protein>
    <submittedName>
        <fullName evidence="9">Putative membrane protein YcfT</fullName>
    </submittedName>
</protein>
<evidence type="ECO:0000313" key="9">
    <source>
        <dbReference type="EMBL" id="RAK34019.1"/>
    </source>
</evidence>
<dbReference type="InterPro" id="IPR002656">
    <property type="entry name" value="Acyl_transf_3_dom"/>
</dbReference>
<evidence type="ECO:0000259" key="8">
    <source>
        <dbReference type="Pfam" id="PF01757"/>
    </source>
</evidence>
<dbReference type="GO" id="GO:0016413">
    <property type="term" value="F:O-acetyltransferase activity"/>
    <property type="evidence" value="ECO:0007669"/>
    <property type="project" value="TreeGrafter"/>
</dbReference>
<evidence type="ECO:0000256" key="3">
    <source>
        <dbReference type="ARBA" id="ARBA00022475"/>
    </source>
</evidence>
<dbReference type="GO" id="GO:0005886">
    <property type="term" value="C:plasma membrane"/>
    <property type="evidence" value="ECO:0007669"/>
    <property type="project" value="UniProtKB-SubCell"/>
</dbReference>
<comment type="subcellular location">
    <subcellularLocation>
        <location evidence="1">Cell membrane</location>
        <topology evidence="1">Multi-pass membrane protein</topology>
    </subcellularLocation>
</comment>
<feature type="transmembrane region" description="Helical" evidence="7">
    <location>
        <begin position="283"/>
        <end position="305"/>
    </location>
</feature>
<evidence type="ECO:0000256" key="5">
    <source>
        <dbReference type="ARBA" id="ARBA00022989"/>
    </source>
</evidence>
<evidence type="ECO:0000256" key="1">
    <source>
        <dbReference type="ARBA" id="ARBA00004651"/>
    </source>
</evidence>
<feature type="transmembrane region" description="Helical" evidence="7">
    <location>
        <begin position="203"/>
        <end position="221"/>
    </location>
</feature>
<dbReference type="RefSeq" id="WP_111573873.1">
    <property type="nucleotide sequence ID" value="NZ_JBHEEY010000001.1"/>
</dbReference>
<proteinExistence type="inferred from homology"/>
<dbReference type="EMBL" id="QLMK01000001">
    <property type="protein sequence ID" value="RAK34019.1"/>
    <property type="molecule type" value="Genomic_DNA"/>
</dbReference>
<sequence length="371" mass="41573">MAVSSGPAQRIDWVDIAKGLCIILVVMMHSTLGVENAAGEQGWMHYLVAFAKPFRMPDFFLISGLFLSRVIDRPWRLYLDRKVVHFLYFYVLWLSIQFAFKAPAIAVESGFMAVFNAYLMAFIEPFGTLWFIYILPVFFVVTPLLKHVPKGITFLVLAVLEILPIHSGWVMVDEFCSRFVYFYLGYACAPYIFRLAEAVNRHRLIAVAGLAVWAYAEYVLVFTPLPSDIDSIISPGGDLFLGRGALSDLPIISLLLGLAGAIAIVALSSLLSQLPNKSWLRRALTWVGAHSLVVYLAFFLPMAVARTLLLRIGILDVGTISLLTTVSGVVGPLLFYAIIRWTGHGFFLFQRPQWAIFDGLHKTNRLFVANR</sequence>
<dbReference type="GO" id="GO:0009246">
    <property type="term" value="P:enterobacterial common antigen biosynthetic process"/>
    <property type="evidence" value="ECO:0007669"/>
    <property type="project" value="TreeGrafter"/>
</dbReference>
<organism evidence="9 10">
    <name type="scientific">Falsochrobactrum ovis</name>
    <dbReference type="NCBI Taxonomy" id="1293442"/>
    <lineage>
        <taxon>Bacteria</taxon>
        <taxon>Pseudomonadati</taxon>
        <taxon>Pseudomonadota</taxon>
        <taxon>Alphaproteobacteria</taxon>
        <taxon>Hyphomicrobiales</taxon>
        <taxon>Brucellaceae</taxon>
        <taxon>Falsochrobactrum</taxon>
    </lineage>
</organism>
<feature type="transmembrane region" description="Helical" evidence="7">
    <location>
        <begin position="126"/>
        <end position="145"/>
    </location>
</feature>
<keyword evidence="3" id="KW-1003">Cell membrane</keyword>
<feature type="domain" description="Acyltransferase 3" evidence="8">
    <location>
        <begin position="12"/>
        <end position="336"/>
    </location>
</feature>
<feature type="transmembrane region" description="Helical" evidence="7">
    <location>
        <begin position="317"/>
        <end position="339"/>
    </location>
</feature>
<comment type="caution">
    <text evidence="9">The sequence shown here is derived from an EMBL/GenBank/DDBJ whole genome shotgun (WGS) entry which is preliminary data.</text>
</comment>
<feature type="transmembrane region" description="Helical" evidence="7">
    <location>
        <begin position="249"/>
        <end position="271"/>
    </location>
</feature>
<accession>A0A364JZQ5</accession>
<feature type="transmembrane region" description="Helical" evidence="7">
    <location>
        <begin position="54"/>
        <end position="71"/>
    </location>
</feature>
<evidence type="ECO:0000313" key="10">
    <source>
        <dbReference type="Proteomes" id="UP000249453"/>
    </source>
</evidence>
<evidence type="ECO:0000256" key="7">
    <source>
        <dbReference type="SAM" id="Phobius"/>
    </source>
</evidence>
<evidence type="ECO:0000256" key="4">
    <source>
        <dbReference type="ARBA" id="ARBA00022692"/>
    </source>
</evidence>
<dbReference type="AlphaFoldDB" id="A0A364JZQ5"/>
<comment type="similarity">
    <text evidence="2">Belongs to the acyltransferase 3 family.</text>
</comment>
<gene>
    <name evidence="9" type="ORF">C7374_101347</name>
</gene>
<keyword evidence="6 7" id="KW-0472">Membrane</keyword>